<dbReference type="CDD" id="cd00130">
    <property type="entry name" value="PAS"/>
    <property type="match status" value="1"/>
</dbReference>
<dbReference type="InterPro" id="IPR003844">
    <property type="entry name" value="UPF0060"/>
</dbReference>
<dbReference type="HAMAP" id="MF_00010">
    <property type="entry name" value="UPF0060"/>
    <property type="match status" value="1"/>
</dbReference>
<dbReference type="Proteomes" id="UP000479335">
    <property type="component" value="Unassembled WGS sequence"/>
</dbReference>
<name>A0A6L8K8H7_9BURK</name>
<feature type="transmembrane region" description="Helical" evidence="5">
    <location>
        <begin position="305"/>
        <end position="324"/>
    </location>
</feature>
<keyword evidence="1 5" id="KW-1003">Cell membrane</keyword>
<feature type="domain" description="PAS fold-3" evidence="6">
    <location>
        <begin position="192"/>
        <end position="263"/>
    </location>
</feature>
<comment type="caution">
    <text evidence="8">The sequence shown here is derived from an EMBL/GenBank/DDBJ whole genome shotgun (WGS) entry which is preliminary data.</text>
</comment>
<accession>A0A6L8K8H7</accession>
<protein>
    <submittedName>
        <fullName evidence="8">PAS domain-containing protein</fullName>
    </submittedName>
</protein>
<feature type="transmembrane region" description="Helical" evidence="5">
    <location>
        <begin position="361"/>
        <end position="377"/>
    </location>
</feature>
<reference evidence="8 9" key="1">
    <citation type="submission" date="2019-12" db="EMBL/GenBank/DDBJ databases">
        <title>Novel species isolated from a subtropical stream in China.</title>
        <authorList>
            <person name="Lu H."/>
        </authorList>
    </citation>
    <scope>NUCLEOTIDE SEQUENCE [LARGE SCALE GENOMIC DNA]</scope>
    <source>
        <strain evidence="8 9">FT135W</strain>
    </source>
</reference>
<dbReference type="InterPro" id="IPR035965">
    <property type="entry name" value="PAS-like_dom_sf"/>
</dbReference>
<evidence type="ECO:0000256" key="3">
    <source>
        <dbReference type="ARBA" id="ARBA00022989"/>
    </source>
</evidence>
<dbReference type="InterPro" id="IPR000014">
    <property type="entry name" value="PAS"/>
</dbReference>
<dbReference type="InterPro" id="IPR025751">
    <property type="entry name" value="RsbRD_N_dom"/>
</dbReference>
<keyword evidence="2 5" id="KW-0812">Transmembrane</keyword>
<dbReference type="Pfam" id="PF08447">
    <property type="entry name" value="PAS_3"/>
    <property type="match status" value="1"/>
</dbReference>
<keyword evidence="4 5" id="KW-0472">Membrane</keyword>
<keyword evidence="9" id="KW-1185">Reference proteome</keyword>
<dbReference type="EMBL" id="WWCN01000003">
    <property type="protein sequence ID" value="MYM22202.1"/>
    <property type="molecule type" value="Genomic_DNA"/>
</dbReference>
<organism evidence="8 9">
    <name type="scientific">Duganella flavida</name>
    <dbReference type="NCBI Taxonomy" id="2692175"/>
    <lineage>
        <taxon>Bacteria</taxon>
        <taxon>Pseudomonadati</taxon>
        <taxon>Pseudomonadota</taxon>
        <taxon>Betaproteobacteria</taxon>
        <taxon>Burkholderiales</taxon>
        <taxon>Oxalobacteraceae</taxon>
        <taxon>Telluria group</taxon>
        <taxon>Duganella</taxon>
    </lineage>
</organism>
<feature type="transmembrane region" description="Helical" evidence="5">
    <location>
        <begin position="278"/>
        <end position="299"/>
    </location>
</feature>
<gene>
    <name evidence="8" type="ORF">GTP46_06055</name>
</gene>
<dbReference type="PANTHER" id="PTHR36116:SF1">
    <property type="entry name" value="UPF0060 MEMBRANE PROTEIN YNFA"/>
    <property type="match status" value="1"/>
</dbReference>
<evidence type="ECO:0000256" key="1">
    <source>
        <dbReference type="ARBA" id="ARBA00022475"/>
    </source>
</evidence>
<evidence type="ECO:0000256" key="2">
    <source>
        <dbReference type="ARBA" id="ARBA00022692"/>
    </source>
</evidence>
<evidence type="ECO:0000256" key="5">
    <source>
        <dbReference type="HAMAP-Rule" id="MF_00010"/>
    </source>
</evidence>
<proteinExistence type="inferred from homology"/>
<evidence type="ECO:0000313" key="8">
    <source>
        <dbReference type="EMBL" id="MYM22202.1"/>
    </source>
</evidence>
<dbReference type="SUPFAM" id="SSF55785">
    <property type="entry name" value="PYP-like sensor domain (PAS domain)"/>
    <property type="match status" value="1"/>
</dbReference>
<comment type="subcellular location">
    <subcellularLocation>
        <location evidence="5">Cell membrane</location>
        <topology evidence="5">Multi-pass membrane protein</topology>
    </subcellularLocation>
</comment>
<dbReference type="InterPro" id="IPR013655">
    <property type="entry name" value="PAS_fold_3"/>
</dbReference>
<evidence type="ECO:0000259" key="6">
    <source>
        <dbReference type="Pfam" id="PF08447"/>
    </source>
</evidence>
<dbReference type="Pfam" id="PF02694">
    <property type="entry name" value="UPF0060"/>
    <property type="match status" value="1"/>
</dbReference>
<dbReference type="Pfam" id="PF14361">
    <property type="entry name" value="RsbRD_N"/>
    <property type="match status" value="1"/>
</dbReference>
<feature type="transmembrane region" description="Helical" evidence="5">
    <location>
        <begin position="331"/>
        <end position="349"/>
    </location>
</feature>
<keyword evidence="3 5" id="KW-1133">Transmembrane helix</keyword>
<evidence type="ECO:0000259" key="7">
    <source>
        <dbReference type="Pfam" id="PF14361"/>
    </source>
</evidence>
<dbReference type="GO" id="GO:0005886">
    <property type="term" value="C:plasma membrane"/>
    <property type="evidence" value="ECO:0007669"/>
    <property type="project" value="UniProtKB-SubCell"/>
</dbReference>
<evidence type="ECO:0000256" key="4">
    <source>
        <dbReference type="ARBA" id="ARBA00023136"/>
    </source>
</evidence>
<comment type="similarity">
    <text evidence="5">Belongs to the UPF0060 family.</text>
</comment>
<evidence type="ECO:0000313" key="9">
    <source>
        <dbReference type="Proteomes" id="UP000479335"/>
    </source>
</evidence>
<dbReference type="AlphaFoldDB" id="A0A6L8K8H7"/>
<sequence>MRLSDFIDSHIQEILTEWDAFAATELPSAAKMDVLSLRHHAPQILQAICDDLRQPQTEANRTAKSHGLAAISPNAPHTAAEVHVALRAQDGFSMTQLVSEYRALRTSVLRLWMAMKYSLSEDSAADDVMRFNEAIDQAIVESVDFFGQELASERAVREEINQELERNRGRLEYASRLSNVGFWYCDLPFDVLEWDDQVKEHFFFEPSVRVTIEDFYDRIHPEDREPTQRAIAASISNQNAYDIVYRTVAPLTGSIKWIRALGGTGYASDGTIAVARTFGLFFATAIAELLGCYLPLLWLSGRGSAWLALPAALSLMVFVWLLTLHPDASGRVYATYGAIYIATAIGWLYFVDGVTPSWNDYVGVGLALAGAGTIALGQR</sequence>
<dbReference type="PANTHER" id="PTHR36116">
    <property type="entry name" value="UPF0060 MEMBRANE PROTEIN YNFA"/>
    <property type="match status" value="1"/>
</dbReference>
<feature type="domain" description="RsbT co-antagonist protein RsbRD N-terminal" evidence="7">
    <location>
        <begin position="14"/>
        <end position="157"/>
    </location>
</feature>
<dbReference type="Gene3D" id="3.30.450.20">
    <property type="entry name" value="PAS domain"/>
    <property type="match status" value="1"/>
</dbReference>